<dbReference type="NCBIfam" id="NF009829">
    <property type="entry name" value="PRK13303.1-4"/>
    <property type="match status" value="1"/>
</dbReference>
<dbReference type="RefSeq" id="WP_140881783.1">
    <property type="nucleotide sequence ID" value="NZ_RCZP01000003.1"/>
</dbReference>
<dbReference type="GO" id="GO:0033735">
    <property type="term" value="F:aspartate dehydrogenase [NAD(P)+] activity"/>
    <property type="evidence" value="ECO:0007669"/>
    <property type="project" value="UniProtKB-EC"/>
</dbReference>
<dbReference type="OrthoDB" id="8456681at2"/>
<dbReference type="AlphaFoldDB" id="A0A502GF58"/>
<organism evidence="9 10">
    <name type="scientific">Muricoccus nepalensis</name>
    <dbReference type="NCBI Taxonomy" id="1854500"/>
    <lineage>
        <taxon>Bacteria</taxon>
        <taxon>Pseudomonadati</taxon>
        <taxon>Pseudomonadota</taxon>
        <taxon>Alphaproteobacteria</taxon>
        <taxon>Acetobacterales</taxon>
        <taxon>Roseomonadaceae</taxon>
        <taxon>Muricoccus</taxon>
    </lineage>
</organism>
<feature type="domain" description="Aspartate dehydrogenase" evidence="7">
    <location>
        <begin position="174"/>
        <end position="261"/>
    </location>
</feature>
<dbReference type="InterPro" id="IPR005106">
    <property type="entry name" value="Asp/hSer_DH_NAD-bd"/>
</dbReference>
<keyword evidence="5 6" id="KW-0520">NAD</keyword>
<comment type="function">
    <text evidence="6">Specifically catalyzes the NAD or NADP-dependent dehydrogenation of L-aspartate to iminoaspartate.</text>
</comment>
<reference evidence="9 10" key="1">
    <citation type="journal article" date="2019" name="Environ. Microbiol.">
        <title>Species interactions and distinct microbial communities in high Arctic permafrost affected cryosols are associated with the CH4 and CO2 gas fluxes.</title>
        <authorList>
            <person name="Altshuler I."/>
            <person name="Hamel J."/>
            <person name="Turney S."/>
            <person name="Magnuson E."/>
            <person name="Levesque R."/>
            <person name="Greer C."/>
            <person name="Whyte L.G."/>
        </authorList>
    </citation>
    <scope>NUCLEOTIDE SEQUENCE [LARGE SCALE GENOMIC DNA]</scope>
    <source>
        <strain evidence="9 10">S9.3B</strain>
    </source>
</reference>
<evidence type="ECO:0000259" key="7">
    <source>
        <dbReference type="Pfam" id="PF01958"/>
    </source>
</evidence>
<comment type="similarity">
    <text evidence="1 6">Belongs to the L-aspartate dehydrogenase family.</text>
</comment>
<dbReference type="InterPro" id="IPR011182">
    <property type="entry name" value="L-Asp_DH"/>
</dbReference>
<dbReference type="UniPathway" id="UPA00253">
    <property type="reaction ID" value="UER00456"/>
</dbReference>
<gene>
    <name evidence="6" type="primary">nadX</name>
    <name evidence="9" type="ORF">EAH89_05480</name>
</gene>
<dbReference type="NCBIfam" id="NF009828">
    <property type="entry name" value="PRK13303.1-3"/>
    <property type="match status" value="1"/>
</dbReference>
<protein>
    <recommendedName>
        <fullName evidence="6">L-aspartate dehydrogenase</fullName>
        <ecNumber evidence="6">1.4.1.21</ecNumber>
    </recommendedName>
</protein>
<feature type="binding site" evidence="6">
    <location>
        <position position="131"/>
    </location>
    <ligand>
        <name>NAD(+)</name>
        <dbReference type="ChEBI" id="CHEBI:57540"/>
    </ligand>
</feature>
<keyword evidence="2 6" id="KW-0662">Pyridine nucleotide biosynthesis</keyword>
<dbReference type="GO" id="GO:0009435">
    <property type="term" value="P:NAD+ biosynthetic process"/>
    <property type="evidence" value="ECO:0007669"/>
    <property type="project" value="UniProtKB-UniRule"/>
</dbReference>
<comment type="pathway">
    <text evidence="6">Cofactor biosynthesis; NAD(+) biosynthesis; iminoaspartate from L-aspartate (dehydrogenase route): step 1/1.</text>
</comment>
<evidence type="ECO:0000256" key="6">
    <source>
        <dbReference type="HAMAP-Rule" id="MF_01265"/>
    </source>
</evidence>
<dbReference type="InterPro" id="IPR036291">
    <property type="entry name" value="NAD(P)-bd_dom_sf"/>
</dbReference>
<dbReference type="HAMAP" id="MF_01265">
    <property type="entry name" value="NadX"/>
    <property type="match status" value="1"/>
</dbReference>
<dbReference type="Gene3D" id="3.30.360.10">
    <property type="entry name" value="Dihydrodipicolinate Reductase, domain 2"/>
    <property type="match status" value="1"/>
</dbReference>
<dbReference type="InterPro" id="IPR020626">
    <property type="entry name" value="Asp_DH_prok"/>
</dbReference>
<name>A0A502GF58_9PROT</name>
<evidence type="ECO:0000256" key="3">
    <source>
        <dbReference type="ARBA" id="ARBA00022857"/>
    </source>
</evidence>
<dbReference type="PANTHER" id="PTHR31873">
    <property type="entry name" value="L-ASPARTATE DEHYDROGENASE-RELATED"/>
    <property type="match status" value="1"/>
</dbReference>
<dbReference type="PANTHER" id="PTHR31873:SF6">
    <property type="entry name" value="ASPARTATE DEHYDROGENASE DOMAIN-CONTAINING PROTEIN"/>
    <property type="match status" value="1"/>
</dbReference>
<comment type="caution">
    <text evidence="9">The sequence shown here is derived from an EMBL/GenBank/DDBJ whole genome shotgun (WGS) entry which is preliminary data.</text>
</comment>
<dbReference type="EMBL" id="RCZP01000003">
    <property type="protein sequence ID" value="TPG59686.1"/>
    <property type="molecule type" value="Genomic_DNA"/>
</dbReference>
<evidence type="ECO:0000256" key="1">
    <source>
        <dbReference type="ARBA" id="ARBA00008331"/>
    </source>
</evidence>
<dbReference type="NCBIfam" id="NF009827">
    <property type="entry name" value="PRK13303.1-2"/>
    <property type="match status" value="1"/>
</dbReference>
<keyword evidence="3 6" id="KW-0521">NADP</keyword>
<dbReference type="GO" id="GO:0016639">
    <property type="term" value="F:oxidoreductase activity, acting on the CH-NH2 group of donors, NAD or NADP as acceptor"/>
    <property type="evidence" value="ECO:0007669"/>
    <property type="project" value="UniProtKB-UniRule"/>
</dbReference>
<evidence type="ECO:0000313" key="10">
    <source>
        <dbReference type="Proteomes" id="UP000317078"/>
    </source>
</evidence>
<dbReference type="PIRSF" id="PIRSF005227">
    <property type="entry name" value="Asp_dh_NAD_syn"/>
    <property type="match status" value="1"/>
</dbReference>
<dbReference type="Proteomes" id="UP000317078">
    <property type="component" value="Unassembled WGS sequence"/>
</dbReference>
<comment type="catalytic activity">
    <reaction evidence="6">
        <text>L-aspartate + NADP(+) + H2O = oxaloacetate + NH4(+) + NADPH + H(+)</text>
        <dbReference type="Rhea" id="RHEA:11784"/>
        <dbReference type="ChEBI" id="CHEBI:15377"/>
        <dbReference type="ChEBI" id="CHEBI:15378"/>
        <dbReference type="ChEBI" id="CHEBI:16452"/>
        <dbReference type="ChEBI" id="CHEBI:28938"/>
        <dbReference type="ChEBI" id="CHEBI:29991"/>
        <dbReference type="ChEBI" id="CHEBI:57783"/>
        <dbReference type="ChEBI" id="CHEBI:58349"/>
        <dbReference type="EC" id="1.4.1.21"/>
    </reaction>
</comment>
<dbReference type="Pfam" id="PF03447">
    <property type="entry name" value="NAD_binding_3"/>
    <property type="match status" value="1"/>
</dbReference>
<dbReference type="SUPFAM" id="SSF51735">
    <property type="entry name" value="NAD(P)-binding Rossmann-fold domains"/>
    <property type="match status" value="1"/>
</dbReference>
<evidence type="ECO:0000256" key="5">
    <source>
        <dbReference type="ARBA" id="ARBA00023027"/>
    </source>
</evidence>
<dbReference type="InterPro" id="IPR002811">
    <property type="entry name" value="Asp_DH"/>
</dbReference>
<keyword evidence="10" id="KW-1185">Reference proteome</keyword>
<proteinExistence type="inferred from homology"/>
<evidence type="ECO:0000256" key="4">
    <source>
        <dbReference type="ARBA" id="ARBA00023002"/>
    </source>
</evidence>
<dbReference type="GO" id="GO:0050661">
    <property type="term" value="F:NADP binding"/>
    <property type="evidence" value="ECO:0007669"/>
    <property type="project" value="UniProtKB-UniRule"/>
</dbReference>
<feature type="binding site" evidence="6">
    <location>
        <position position="197"/>
    </location>
    <ligand>
        <name>NAD(+)</name>
        <dbReference type="ChEBI" id="CHEBI:57540"/>
    </ligand>
</feature>
<comment type="catalytic activity">
    <reaction evidence="6">
        <text>L-aspartate + NAD(+) + H2O = oxaloacetate + NH4(+) + NADH + H(+)</text>
        <dbReference type="Rhea" id="RHEA:11788"/>
        <dbReference type="ChEBI" id="CHEBI:15377"/>
        <dbReference type="ChEBI" id="CHEBI:15378"/>
        <dbReference type="ChEBI" id="CHEBI:16452"/>
        <dbReference type="ChEBI" id="CHEBI:28938"/>
        <dbReference type="ChEBI" id="CHEBI:29991"/>
        <dbReference type="ChEBI" id="CHEBI:57540"/>
        <dbReference type="ChEBI" id="CHEBI:57945"/>
        <dbReference type="EC" id="1.4.1.21"/>
    </reaction>
</comment>
<feature type="domain" description="Aspartate/homoserine dehydrogenase NAD-binding" evidence="8">
    <location>
        <begin position="8"/>
        <end position="128"/>
    </location>
</feature>
<dbReference type="Pfam" id="PF01958">
    <property type="entry name" value="Asp_DH_C"/>
    <property type="match status" value="1"/>
</dbReference>
<dbReference type="Gene3D" id="3.40.50.720">
    <property type="entry name" value="NAD(P)-binding Rossmann-like Domain"/>
    <property type="match status" value="1"/>
</dbReference>
<dbReference type="GO" id="GO:0051287">
    <property type="term" value="F:NAD binding"/>
    <property type="evidence" value="ECO:0007669"/>
    <property type="project" value="UniProtKB-UniRule"/>
</dbReference>
<dbReference type="SUPFAM" id="SSF55347">
    <property type="entry name" value="Glyceraldehyde-3-phosphate dehydrogenase-like, C-terminal domain"/>
    <property type="match status" value="1"/>
</dbReference>
<evidence type="ECO:0000313" key="9">
    <source>
        <dbReference type="EMBL" id="TPG59686.1"/>
    </source>
</evidence>
<feature type="active site" evidence="6">
    <location>
        <position position="227"/>
    </location>
</feature>
<keyword evidence="4 6" id="KW-0560">Oxidoreductase</keyword>
<evidence type="ECO:0000259" key="8">
    <source>
        <dbReference type="Pfam" id="PF03447"/>
    </source>
</evidence>
<evidence type="ECO:0000256" key="2">
    <source>
        <dbReference type="ARBA" id="ARBA00022642"/>
    </source>
</evidence>
<dbReference type="EC" id="1.4.1.21" evidence="6"/>
<sequence>MLRLGIIGAGGIASTVLSALSAELPAPLRSLDLLVRPGREVEGEALLAGAGGLAAERRVHAALEPFLAQAPDLVLECAGHGAVRAYAEAVLRAGRDLVVVSVGALADPALHDRLRAAAREGGARLVLPAGAIGGIDVLAAARASGLEEVSYIGRKPPRAWAGTRAEGLLDLGGLTEPATFFEGSARDAARDYPQNANVAATVALAGAGFDATRVRLVADPGIARNQHELVVRSAAVNFTIRLEGRPSAANPKTSLGAGYSVAREVLNRVAPVVL</sequence>
<comment type="miscellaneous">
    <text evidence="6">The iminoaspartate product is unstable in aqueous solution and can decompose to oxaloacetate and ammonia.</text>
</comment>
<accession>A0A502GF58</accession>